<proteinExistence type="predicted"/>
<dbReference type="Proteomes" id="UP001143543">
    <property type="component" value="Unassembled WGS sequence"/>
</dbReference>
<keyword evidence="2" id="KW-1185">Reference proteome</keyword>
<organism evidence="1 2">
    <name type="scientific">Neptunitalea lumnitzerae</name>
    <dbReference type="NCBI Taxonomy" id="2965509"/>
    <lineage>
        <taxon>Bacteria</taxon>
        <taxon>Pseudomonadati</taxon>
        <taxon>Bacteroidota</taxon>
        <taxon>Flavobacteriia</taxon>
        <taxon>Flavobacteriales</taxon>
        <taxon>Flavobacteriaceae</taxon>
        <taxon>Neptunitalea</taxon>
    </lineage>
</organism>
<protein>
    <submittedName>
        <fullName evidence="1">Uncharacterized protein</fullName>
    </submittedName>
</protein>
<dbReference type="RefSeq" id="WP_281763460.1">
    <property type="nucleotide sequence ID" value="NZ_BRVO01000001.1"/>
</dbReference>
<sequence>MRYRKIRGHRKKWKRIDDWVESNKDLDINYLKTVQRSYCKIWVAPWYSIPITNSAVPQPNGVTKAKMLEGLLTIHDSWKQTLNELGQPYYLKIWLYEPRFFLSQVVCSIGDMQHFYNQTFYKPTINKAFPLVNYGKLADTLANFDWEHCWDEDFLTDSDLGSQDSWGMTTEEFASHKSWFTSELKKTHRLTRINTAYNNQINSYAFKKGDVYIGGIP</sequence>
<dbReference type="EMBL" id="BRVO01000001">
    <property type="protein sequence ID" value="GLB47794.1"/>
    <property type="molecule type" value="Genomic_DNA"/>
</dbReference>
<reference evidence="1" key="1">
    <citation type="submission" date="2022-07" db="EMBL/GenBank/DDBJ databases">
        <title>Taxonomy of Novel Oxalotrophic and Methylotrophic Bacteria.</title>
        <authorList>
            <person name="Sahin N."/>
            <person name="Tani A."/>
        </authorList>
    </citation>
    <scope>NUCLEOTIDE SEQUENCE</scope>
    <source>
        <strain evidence="1">Y10</strain>
    </source>
</reference>
<evidence type="ECO:0000313" key="1">
    <source>
        <dbReference type="EMBL" id="GLB47794.1"/>
    </source>
</evidence>
<evidence type="ECO:0000313" key="2">
    <source>
        <dbReference type="Proteomes" id="UP001143543"/>
    </source>
</evidence>
<gene>
    <name evidence="1" type="ORF">Y10_01620</name>
</gene>
<accession>A0ABQ5MEI1</accession>
<name>A0ABQ5MEI1_9FLAO</name>
<comment type="caution">
    <text evidence="1">The sequence shown here is derived from an EMBL/GenBank/DDBJ whole genome shotgun (WGS) entry which is preliminary data.</text>
</comment>